<reference evidence="10" key="1">
    <citation type="submission" date="2025-08" db="UniProtKB">
        <authorList>
            <consortium name="Ensembl"/>
        </authorList>
    </citation>
    <scope>IDENTIFICATION</scope>
</reference>
<evidence type="ECO:0000256" key="1">
    <source>
        <dbReference type="ARBA" id="ARBA00004230"/>
    </source>
</evidence>
<dbReference type="Pfam" id="PF13868">
    <property type="entry name" value="TPH"/>
    <property type="match status" value="1"/>
</dbReference>
<keyword evidence="11" id="KW-1185">Reference proteome</keyword>
<reference evidence="10" key="2">
    <citation type="submission" date="2025-09" db="UniProtKB">
        <authorList>
            <consortium name="Ensembl"/>
        </authorList>
    </citation>
    <scope>IDENTIFICATION</scope>
</reference>
<keyword evidence="5" id="KW-0966">Cell projection</keyword>
<evidence type="ECO:0000259" key="9">
    <source>
        <dbReference type="Pfam" id="PF13868"/>
    </source>
</evidence>
<evidence type="ECO:0000256" key="2">
    <source>
        <dbReference type="ARBA" id="ARBA00022846"/>
    </source>
</evidence>
<keyword evidence="2" id="KW-0282">Flagellum</keyword>
<name>A0A8C6YUH1_NOTPE</name>
<feature type="compositionally biased region" description="Low complexity" evidence="8">
    <location>
        <begin position="1"/>
        <end position="17"/>
    </location>
</feature>
<comment type="similarity">
    <text evidence="6">Belongs to the CFAP45 family.</text>
</comment>
<keyword evidence="4" id="KW-0969">Cilium</keyword>
<organism evidence="10 11">
    <name type="scientific">Nothoprocta perdicaria</name>
    <name type="common">Chilean tinamou</name>
    <name type="synonym">Crypturus perdicarius</name>
    <dbReference type="NCBI Taxonomy" id="30464"/>
    <lineage>
        <taxon>Eukaryota</taxon>
        <taxon>Metazoa</taxon>
        <taxon>Chordata</taxon>
        <taxon>Craniata</taxon>
        <taxon>Vertebrata</taxon>
        <taxon>Euteleostomi</taxon>
        <taxon>Archelosauria</taxon>
        <taxon>Archosauria</taxon>
        <taxon>Dinosauria</taxon>
        <taxon>Saurischia</taxon>
        <taxon>Theropoda</taxon>
        <taxon>Coelurosauria</taxon>
        <taxon>Aves</taxon>
        <taxon>Palaeognathae</taxon>
        <taxon>Tinamiformes</taxon>
        <taxon>Tinamidae</taxon>
        <taxon>Nothoprocta</taxon>
    </lineage>
</organism>
<feature type="compositionally biased region" description="Basic and acidic residues" evidence="8">
    <location>
        <begin position="366"/>
        <end position="406"/>
    </location>
</feature>
<evidence type="ECO:0000313" key="11">
    <source>
        <dbReference type="Proteomes" id="UP000694420"/>
    </source>
</evidence>
<feature type="region of interest" description="Disordered" evidence="8">
    <location>
        <begin position="534"/>
        <end position="554"/>
    </location>
</feature>
<evidence type="ECO:0000256" key="4">
    <source>
        <dbReference type="ARBA" id="ARBA00023069"/>
    </source>
</evidence>
<evidence type="ECO:0000256" key="7">
    <source>
        <dbReference type="ARBA" id="ARBA00034142"/>
    </source>
</evidence>
<evidence type="ECO:0000256" key="8">
    <source>
        <dbReference type="SAM" id="MobiDB-lite"/>
    </source>
</evidence>
<keyword evidence="3" id="KW-0175">Coiled coil</keyword>
<evidence type="ECO:0000256" key="6">
    <source>
        <dbReference type="ARBA" id="ARBA00034116"/>
    </source>
</evidence>
<proteinExistence type="inferred from homology"/>
<dbReference type="InterPro" id="IPR043597">
    <property type="entry name" value="TPH_dom"/>
</dbReference>
<dbReference type="Proteomes" id="UP000694420">
    <property type="component" value="Unplaced"/>
</dbReference>
<gene>
    <name evidence="10" type="primary">CFAP45</name>
</gene>
<feature type="region of interest" description="Disordered" evidence="8">
    <location>
        <begin position="1"/>
        <end position="42"/>
    </location>
</feature>
<evidence type="ECO:0000256" key="3">
    <source>
        <dbReference type="ARBA" id="ARBA00023054"/>
    </source>
</evidence>
<evidence type="ECO:0000313" key="10">
    <source>
        <dbReference type="Ensembl" id="ENSNPEP00000005494.1"/>
    </source>
</evidence>
<dbReference type="AlphaFoldDB" id="A0A8C6YUH1"/>
<dbReference type="PANTHER" id="PTHR15504:SF0">
    <property type="entry name" value="CILIA- AND FLAGELLA-ASSOCIATED PROTEIN 45"/>
    <property type="match status" value="1"/>
</dbReference>
<feature type="domain" description="Trichohyalin-plectin-homology" evidence="9">
    <location>
        <begin position="173"/>
        <end position="520"/>
    </location>
</feature>
<evidence type="ECO:0000256" key="5">
    <source>
        <dbReference type="ARBA" id="ARBA00023273"/>
    </source>
</evidence>
<dbReference type="GO" id="GO:0031514">
    <property type="term" value="C:motile cilium"/>
    <property type="evidence" value="ECO:0007669"/>
    <property type="project" value="UniProtKB-SubCell"/>
</dbReference>
<sequence>SPQPCAGAPAPPSAASSRARRHGRARTNVTPSLQNLQPSRADSPIVILQDAQPARKASSAGGRKPDTIRLITKDLIRDLVVPVENPAASLVISLEDFQRIKEASRVLSKEEREAKLAALKAEKNAVLEAASERKNAMKQRAILQQRKDHLNDLEEEARERAQHLLQRATRMRMEQEDEIKEFSELILNAKCHMIRDTQILEKQLITKELEEEEKRLARMMEVERQKASERQEELEYKRKQQLIRGRQELVKQIEKNAEERAMRAEQRDQEAQEMLECLKKMQMEDLKDLERKHKQQRKIQAEIKRINNENQRLKEEQLQREKMADQRVLEYQRQKMAREAEFEAEQERIRREKEKETARLRALQERAQDYQAEKDALRAKRSQEAAEREWRRKEKEAARKKAETDNMLKQSRLEQIAAREHSVAVQVQQDRDDFERILRAQREQIEKEKVEEAQRAALQLAHANEVRRQMREHQQKLVQERVAAFEEGRRLQEEARQRSERLTELKRQKMQELRASGIPEKYCAQVERKALSEARAAPGLAQPCKEASAVSPAT</sequence>
<feature type="region of interest" description="Disordered" evidence="8">
    <location>
        <begin position="366"/>
        <end position="407"/>
    </location>
</feature>
<dbReference type="Ensembl" id="ENSNPET00000005631.1">
    <property type="protein sequence ID" value="ENSNPEP00000005494.1"/>
    <property type="gene ID" value="ENSNPEG00000004156.1"/>
</dbReference>
<feature type="compositionally biased region" description="Polar residues" evidence="8">
    <location>
        <begin position="27"/>
        <end position="40"/>
    </location>
</feature>
<dbReference type="PANTHER" id="PTHR15504">
    <property type="entry name" value="NASOPHARYNGEAL EPITHELIUM SPECIFIC PROTEIN 1"/>
    <property type="match status" value="1"/>
</dbReference>
<protein>
    <recommendedName>
        <fullName evidence="7">Cilia- and flagella-associated protein 45</fullName>
    </recommendedName>
</protein>
<accession>A0A8C6YUH1</accession>
<dbReference type="InterPro" id="IPR033253">
    <property type="entry name" value="CFAP45"/>
</dbReference>
<comment type="subcellular location">
    <subcellularLocation>
        <location evidence="1">Cell projection</location>
        <location evidence="1">Cilium</location>
        <location evidence="1">Flagellum</location>
    </subcellularLocation>
</comment>